<sequence length="159" mass="18877">MKLDLTVFHQILKDVRYDRKGVKIRRYFGKCSASALYILNNWTIDFHLIAIPIVHTSRVNFSRFEKSRRRNKVAWKMARLLAQLTAVCPALLRALRALNPYFSQRLRVRLAPTSHLRMAKRHGRRASRSRRRGYQRPLTENRQRGEQSRPFAGHNGRRR</sequence>
<protein>
    <submittedName>
        <fullName evidence="2">Uncharacterized protein</fullName>
    </submittedName>
</protein>
<proteinExistence type="predicted"/>
<accession>A0AAW2FHE6</accession>
<dbReference type="AlphaFoldDB" id="A0AAW2FHE6"/>
<gene>
    <name evidence="2" type="ORF">PUN28_011627</name>
</gene>
<comment type="caution">
    <text evidence="2">The sequence shown here is derived from an EMBL/GenBank/DDBJ whole genome shotgun (WGS) entry which is preliminary data.</text>
</comment>
<feature type="region of interest" description="Disordered" evidence="1">
    <location>
        <begin position="113"/>
        <end position="159"/>
    </location>
</feature>
<organism evidence="2 3">
    <name type="scientific">Cardiocondyla obscurior</name>
    <dbReference type="NCBI Taxonomy" id="286306"/>
    <lineage>
        <taxon>Eukaryota</taxon>
        <taxon>Metazoa</taxon>
        <taxon>Ecdysozoa</taxon>
        <taxon>Arthropoda</taxon>
        <taxon>Hexapoda</taxon>
        <taxon>Insecta</taxon>
        <taxon>Pterygota</taxon>
        <taxon>Neoptera</taxon>
        <taxon>Endopterygota</taxon>
        <taxon>Hymenoptera</taxon>
        <taxon>Apocrita</taxon>
        <taxon>Aculeata</taxon>
        <taxon>Formicoidea</taxon>
        <taxon>Formicidae</taxon>
        <taxon>Myrmicinae</taxon>
        <taxon>Cardiocondyla</taxon>
    </lineage>
</organism>
<dbReference type="Proteomes" id="UP001430953">
    <property type="component" value="Unassembled WGS sequence"/>
</dbReference>
<evidence type="ECO:0000313" key="3">
    <source>
        <dbReference type="Proteomes" id="UP001430953"/>
    </source>
</evidence>
<keyword evidence="3" id="KW-1185">Reference proteome</keyword>
<reference evidence="2 3" key="1">
    <citation type="submission" date="2023-03" db="EMBL/GenBank/DDBJ databases">
        <title>High recombination rates correlate with genetic variation in Cardiocondyla obscurior ants.</title>
        <authorList>
            <person name="Errbii M."/>
        </authorList>
    </citation>
    <scope>NUCLEOTIDE SEQUENCE [LARGE SCALE GENOMIC DNA]</scope>
    <source>
        <strain evidence="2">Alpha-2009</strain>
        <tissue evidence="2">Whole body</tissue>
    </source>
</reference>
<evidence type="ECO:0000256" key="1">
    <source>
        <dbReference type="SAM" id="MobiDB-lite"/>
    </source>
</evidence>
<evidence type="ECO:0000313" key="2">
    <source>
        <dbReference type="EMBL" id="KAL0114490.1"/>
    </source>
</evidence>
<feature type="compositionally biased region" description="Basic residues" evidence="1">
    <location>
        <begin position="117"/>
        <end position="134"/>
    </location>
</feature>
<name>A0AAW2FHE6_9HYME</name>
<dbReference type="EMBL" id="JADYXP020000011">
    <property type="protein sequence ID" value="KAL0114490.1"/>
    <property type="molecule type" value="Genomic_DNA"/>
</dbReference>